<comment type="caution">
    <text evidence="1">The sequence shown here is derived from an EMBL/GenBank/DDBJ whole genome shotgun (WGS) entry which is preliminary data.</text>
</comment>
<gene>
    <name evidence="1" type="ORF">F2Z07_27770</name>
</gene>
<protein>
    <submittedName>
        <fullName evidence="1">Uncharacterized protein</fullName>
    </submittedName>
</protein>
<dbReference type="EMBL" id="VVZV01000363">
    <property type="protein sequence ID" value="KAA5300920.1"/>
    <property type="molecule type" value="Genomic_DNA"/>
</dbReference>
<evidence type="ECO:0000313" key="2">
    <source>
        <dbReference type="Proteomes" id="UP000481700"/>
    </source>
</evidence>
<dbReference type="AlphaFoldDB" id="A0A6L3IIT4"/>
<name>A0A6L3IIT4_9BACT</name>
<evidence type="ECO:0000313" key="1">
    <source>
        <dbReference type="EMBL" id="KAA5300920.1"/>
    </source>
</evidence>
<organism evidence="1 2">
    <name type="scientific">Phocaeicola dorei</name>
    <dbReference type="NCBI Taxonomy" id="357276"/>
    <lineage>
        <taxon>Bacteria</taxon>
        <taxon>Pseudomonadati</taxon>
        <taxon>Bacteroidota</taxon>
        <taxon>Bacteroidia</taxon>
        <taxon>Bacteroidales</taxon>
        <taxon>Bacteroidaceae</taxon>
        <taxon>Phocaeicola</taxon>
    </lineage>
</organism>
<proteinExistence type="predicted"/>
<dbReference type="Proteomes" id="UP000481700">
    <property type="component" value="Unassembled WGS sequence"/>
</dbReference>
<sequence>MDSHALLIDFISKLKQMHGNKEELIDRTFMLVIPKADLYIGEGMFLRQWIDKLVKNKFLEQVGTDGAGKYMTTWEFPNEKGDNKFAVALNAIKNMSQLAEEAIKEVAKGQEEESEPAISEKRIAQQVEATLLYLQKTFKDVKVVPVSALGQDPEIKTATSEEFECKATPLFCEALLLLPIIKNYSDDSKLSN</sequence>
<reference evidence="1 2" key="1">
    <citation type="journal article" date="2019" name="Nat. Med.">
        <title>A library of human gut bacterial isolates paired with longitudinal multiomics data enables mechanistic microbiome research.</title>
        <authorList>
            <person name="Poyet M."/>
            <person name="Groussin M."/>
            <person name="Gibbons S.M."/>
            <person name="Avila-Pacheco J."/>
            <person name="Jiang X."/>
            <person name="Kearney S.M."/>
            <person name="Perrotta A.R."/>
            <person name="Berdy B."/>
            <person name="Zhao S."/>
            <person name="Lieberman T.D."/>
            <person name="Swanson P.K."/>
            <person name="Smith M."/>
            <person name="Roesemann S."/>
            <person name="Alexander J.E."/>
            <person name="Rich S.A."/>
            <person name="Livny J."/>
            <person name="Vlamakis H."/>
            <person name="Clish C."/>
            <person name="Bullock K."/>
            <person name="Deik A."/>
            <person name="Scott J."/>
            <person name="Pierce K.A."/>
            <person name="Xavier R.J."/>
            <person name="Alm E.J."/>
        </authorList>
    </citation>
    <scope>NUCLEOTIDE SEQUENCE [LARGE SCALE GENOMIC DNA]</scope>
    <source>
        <strain evidence="1 2">BIOML-A25</strain>
    </source>
</reference>
<accession>A0A6L3IIT4</accession>